<dbReference type="RefSeq" id="WP_206963433.1">
    <property type="nucleotide sequence ID" value="NZ_JAFLRJ010000179.1"/>
</dbReference>
<gene>
    <name evidence="3" type="ORF">J0695_19780</name>
</gene>
<keyword evidence="2" id="KW-0812">Transmembrane</keyword>
<name>A0A939JIT7_9ACTN</name>
<accession>A0A939JIT7</accession>
<dbReference type="Proteomes" id="UP000664167">
    <property type="component" value="Unassembled WGS sequence"/>
</dbReference>
<reference evidence="3" key="1">
    <citation type="submission" date="2021-03" db="EMBL/GenBank/DDBJ databases">
        <title>Streptomyces poriferae sp. nov., a novel marine sponge-derived Actinobacteria species with anti-MRSA activity.</title>
        <authorList>
            <person name="Sandoval-Powers M."/>
            <person name="Kralova S."/>
            <person name="Nguyen G.-S."/>
            <person name="Fawwal D."/>
            <person name="Degnes K."/>
            <person name="Klinkenberg G."/>
            <person name="Sletta H."/>
            <person name="Wentzel A."/>
            <person name="Liles M.R."/>
        </authorList>
    </citation>
    <scope>NUCLEOTIDE SEQUENCE</scope>
    <source>
        <strain evidence="3">DSM 41794</strain>
    </source>
</reference>
<evidence type="ECO:0000256" key="2">
    <source>
        <dbReference type="SAM" id="Phobius"/>
    </source>
</evidence>
<dbReference type="EMBL" id="JAFLRJ010000179">
    <property type="protein sequence ID" value="MBO0514022.1"/>
    <property type="molecule type" value="Genomic_DNA"/>
</dbReference>
<feature type="transmembrane region" description="Helical" evidence="2">
    <location>
        <begin position="101"/>
        <end position="118"/>
    </location>
</feature>
<evidence type="ECO:0000256" key="1">
    <source>
        <dbReference type="SAM" id="MobiDB-lite"/>
    </source>
</evidence>
<comment type="caution">
    <text evidence="3">The sequence shown here is derived from an EMBL/GenBank/DDBJ whole genome shotgun (WGS) entry which is preliminary data.</text>
</comment>
<organism evidence="3 4">
    <name type="scientific">Streptomyces beijiangensis</name>
    <dbReference type="NCBI Taxonomy" id="163361"/>
    <lineage>
        <taxon>Bacteria</taxon>
        <taxon>Bacillati</taxon>
        <taxon>Actinomycetota</taxon>
        <taxon>Actinomycetes</taxon>
        <taxon>Kitasatosporales</taxon>
        <taxon>Streptomycetaceae</taxon>
        <taxon>Streptomyces</taxon>
    </lineage>
</organism>
<keyword evidence="2" id="KW-1133">Transmembrane helix</keyword>
<protein>
    <submittedName>
        <fullName evidence="3">Uncharacterized protein</fullName>
    </submittedName>
</protein>
<dbReference type="AlphaFoldDB" id="A0A939JIT7"/>
<feature type="region of interest" description="Disordered" evidence="1">
    <location>
        <begin position="31"/>
        <end position="55"/>
    </location>
</feature>
<proteinExistence type="predicted"/>
<evidence type="ECO:0000313" key="4">
    <source>
        <dbReference type="Proteomes" id="UP000664167"/>
    </source>
</evidence>
<feature type="transmembrane region" description="Helical" evidence="2">
    <location>
        <begin position="124"/>
        <end position="143"/>
    </location>
</feature>
<sequence length="218" mass="23173">MRAAEDGFEQALRPPALLEGANLVVHGNVVFPQPGADSPRDEDEQEEPSSQNGRRVITDASAPRDTRLTLSHLWAVNHGRLDLYHEIALGQASRSFRNAQAAMVLGFVLLVAFVIVALRADTTAGSVVAGGLGAVAAGLAAYVSRTFIRSQETAAGHLRAYFDQPLEFSRYLAAERLIADSGLSEEQRATALTVLVEVMVGRGEQGRPGGNGNADPAE</sequence>
<keyword evidence="2" id="KW-0472">Membrane</keyword>
<keyword evidence="4" id="KW-1185">Reference proteome</keyword>
<evidence type="ECO:0000313" key="3">
    <source>
        <dbReference type="EMBL" id="MBO0514022.1"/>
    </source>
</evidence>